<dbReference type="SUPFAM" id="SSF116734">
    <property type="entry name" value="DNA methylase specificity domain"/>
    <property type="match status" value="2"/>
</dbReference>
<keyword evidence="1" id="KW-0680">Restriction system</keyword>
<sequence>MTGQPAKHKYNAYGTDGNATEVFSRSLSDQKLIADYLNKETAKIDELIQAKKRLLELLDEQRFTLINQAITRGLNPDIPMRDSGTKWIGKIPKHWDFLRLRWCILTLQQGWSPKADEKEPEEQEWAVLRLNAVQRGEFDESKAKTIPVSLKIPTALEIHPGDFLITRANTPKLVGNACYVQKIRPRLIFSDLIYRLRLDQSKLDGQFLSFFFQTDISRYQIEADARGSIPSMVKISKGHILNWLLLLPPLKEQKSIVDYIETKLSQIKALKTATEDTIKFLKERRSGLITAALNGELEIKE</sequence>
<dbReference type="GO" id="GO:0004519">
    <property type="term" value="F:endonuclease activity"/>
    <property type="evidence" value="ECO:0007669"/>
    <property type="project" value="UniProtKB-KW"/>
</dbReference>
<dbReference type="GO" id="GO:0003677">
    <property type="term" value="F:DNA binding"/>
    <property type="evidence" value="ECO:0007669"/>
    <property type="project" value="UniProtKB-KW"/>
</dbReference>
<gene>
    <name evidence="3" type="ORF">PL9631_690031</name>
</gene>
<evidence type="ECO:0000313" key="3">
    <source>
        <dbReference type="EMBL" id="VXD23036.1"/>
    </source>
</evidence>
<keyword evidence="2" id="KW-0238">DNA-binding</keyword>
<dbReference type="PANTHER" id="PTHR43140:SF1">
    <property type="entry name" value="TYPE I RESTRICTION ENZYME ECOKI SPECIFICITY SUBUNIT"/>
    <property type="match status" value="1"/>
</dbReference>
<dbReference type="Gene3D" id="3.90.220.20">
    <property type="entry name" value="DNA methylase specificity domains"/>
    <property type="match status" value="1"/>
</dbReference>
<proteinExistence type="predicted"/>
<keyword evidence="4" id="KW-1185">Reference proteome</keyword>
<evidence type="ECO:0000256" key="1">
    <source>
        <dbReference type="ARBA" id="ARBA00022747"/>
    </source>
</evidence>
<dbReference type="OrthoDB" id="9815652at2"/>
<comment type="caution">
    <text evidence="3">The sequence shown here is derived from an EMBL/GenBank/DDBJ whole genome shotgun (WGS) entry which is preliminary data.</text>
</comment>
<dbReference type="CDD" id="cd17261">
    <property type="entry name" value="RMtype1_S_EcoKI-TRD2-CR2_like"/>
    <property type="match status" value="1"/>
</dbReference>
<reference evidence="3" key="1">
    <citation type="submission" date="2019-10" db="EMBL/GenBank/DDBJ databases">
        <authorList>
            <consortium name="Genoscope - CEA"/>
            <person name="William W."/>
        </authorList>
    </citation>
    <scope>NUCLEOTIDE SEQUENCE [LARGE SCALE GENOMIC DNA]</scope>
    <source>
        <strain evidence="3">BBR_PRJEB10994</strain>
    </source>
</reference>
<accession>A0A7Z9BXL9</accession>
<dbReference type="PANTHER" id="PTHR43140">
    <property type="entry name" value="TYPE-1 RESTRICTION ENZYME ECOKI SPECIFICITY PROTEIN"/>
    <property type="match status" value="1"/>
</dbReference>
<keyword evidence="3" id="KW-0255">Endonuclease</keyword>
<dbReference type="GO" id="GO:0009307">
    <property type="term" value="P:DNA restriction-modification system"/>
    <property type="evidence" value="ECO:0007669"/>
    <property type="project" value="UniProtKB-KW"/>
</dbReference>
<organism evidence="3 4">
    <name type="scientific">Planktothrix paucivesiculata PCC 9631</name>
    <dbReference type="NCBI Taxonomy" id="671071"/>
    <lineage>
        <taxon>Bacteria</taxon>
        <taxon>Bacillati</taxon>
        <taxon>Cyanobacteriota</taxon>
        <taxon>Cyanophyceae</taxon>
        <taxon>Oscillatoriophycideae</taxon>
        <taxon>Oscillatoriales</taxon>
        <taxon>Microcoleaceae</taxon>
        <taxon>Planktothrix</taxon>
    </lineage>
</organism>
<dbReference type="InterPro" id="IPR044946">
    <property type="entry name" value="Restrct_endonuc_typeI_TRD_sf"/>
</dbReference>
<keyword evidence="3" id="KW-0540">Nuclease</keyword>
<dbReference type="Gene3D" id="1.10.287.1120">
    <property type="entry name" value="Bipartite methylase S protein"/>
    <property type="match status" value="1"/>
</dbReference>
<dbReference type="InterPro" id="IPR051212">
    <property type="entry name" value="Type-I_RE_S_subunit"/>
</dbReference>
<protein>
    <submittedName>
        <fullName evidence="3">Restriction endonuclease S subunit</fullName>
    </submittedName>
</protein>
<name>A0A7Z9BXL9_9CYAN</name>
<dbReference type="RefSeq" id="WP_083620985.1">
    <property type="nucleotide sequence ID" value="NZ_LR735016.1"/>
</dbReference>
<keyword evidence="3" id="KW-0378">Hydrolase</keyword>
<evidence type="ECO:0000256" key="2">
    <source>
        <dbReference type="ARBA" id="ARBA00023125"/>
    </source>
</evidence>
<evidence type="ECO:0000313" key="4">
    <source>
        <dbReference type="Proteomes" id="UP000182190"/>
    </source>
</evidence>
<dbReference type="Proteomes" id="UP000182190">
    <property type="component" value="Unassembled WGS sequence"/>
</dbReference>
<dbReference type="EMBL" id="CZCS02000211">
    <property type="protein sequence ID" value="VXD23036.1"/>
    <property type="molecule type" value="Genomic_DNA"/>
</dbReference>
<dbReference type="AlphaFoldDB" id="A0A7Z9BXL9"/>